<name>A0AAP0RL00_LIQFO</name>
<dbReference type="InterPro" id="IPR037293">
    <property type="entry name" value="Gal_Oxidase_central_sf"/>
</dbReference>
<dbReference type="Pfam" id="PF07250">
    <property type="entry name" value="Glyoxal_oxid_N"/>
    <property type="match status" value="1"/>
</dbReference>
<reference evidence="6 7" key="1">
    <citation type="journal article" date="2024" name="Plant J.">
        <title>Genome sequences and population genomics reveal climatic adaptation and genomic divergence between two closely related sweetgum species.</title>
        <authorList>
            <person name="Xu W.Q."/>
            <person name="Ren C.Q."/>
            <person name="Zhang X.Y."/>
            <person name="Comes H.P."/>
            <person name="Liu X.H."/>
            <person name="Li Y.G."/>
            <person name="Kettle C.J."/>
            <person name="Jalonen R."/>
            <person name="Gaisberger H."/>
            <person name="Ma Y.Z."/>
            <person name="Qiu Y.X."/>
        </authorList>
    </citation>
    <scope>NUCLEOTIDE SEQUENCE [LARGE SCALE GENOMIC DNA]</scope>
    <source>
        <strain evidence="6">Hangzhou</strain>
    </source>
</reference>
<dbReference type="PANTHER" id="PTHR32208:SF54">
    <property type="entry name" value="ALDEHYDE OXIDASE GLOX-LIKE"/>
    <property type="match status" value="1"/>
</dbReference>
<dbReference type="EMBL" id="JBBPBK010000009">
    <property type="protein sequence ID" value="KAK9277966.1"/>
    <property type="molecule type" value="Genomic_DNA"/>
</dbReference>
<evidence type="ECO:0000256" key="3">
    <source>
        <dbReference type="SAM" id="SignalP"/>
    </source>
</evidence>
<dbReference type="AlphaFoldDB" id="A0AAP0RL00"/>
<feature type="domain" description="Glyoxal oxidase N-terminal" evidence="4">
    <location>
        <begin position="81"/>
        <end position="474"/>
    </location>
</feature>
<dbReference type="InterPro" id="IPR013783">
    <property type="entry name" value="Ig-like_fold"/>
</dbReference>
<sequence length="594" mass="66702">MEDKKCLPQAFKFIITALLLLLQCVDFSSAVEGSSANSSAVEGTSGMKEGNVDFDSEVERSSAREEGQWQLLLNNTGVVAMHMALTHHNTVIIFDQTGSGQSGYRLRRRYNGRKCMETHDDITDSSCYAHSVEYNILSNKIRPLRLDSDTWCSSGSFLSNGTLLQTGGYGGGYRRIRYFRPCENSHCDWRESKKSLSDNRWYASSQRLPEDDQVIVVGGRRAFTYEFVPKLSSTGTSFNLPLLHHTNDRNSGGNNLYPFLHLSSDGNLFIFANRHSILFNYRRNMVVKTFPQIPGGGSRNYPSSGSSVLLPLDHTDGFQKVEILICGGAAPGAYRAAQEGTYVEGLSSCGRMVISGNNHQWDMENMPGPRLMNDMLILPTGHILIINGAKHGCGGWDNARNPSLQPYLYKPKKRIGRRFSVLKSTKIARMYHSSAVLLPDGRVLVAGSNPNNRYTFTNVPHPTELRLQAFVPHYMDKQFQNRKPTNVSIYYGSSDEYGVRYGGDFTVMFRLERRPSDVLEFTAYAPPFTTHSFSMNQRMLRLRCKSMVRSEDGWMNAVLEAPPSPNTAPPGYYMLTVVNEGIPSISQWVRFFHA</sequence>
<accession>A0AAP0RL00</accession>
<dbReference type="InterPro" id="IPR011043">
    <property type="entry name" value="Gal_Oxase/kelch_b-propeller"/>
</dbReference>
<evidence type="ECO:0000313" key="7">
    <source>
        <dbReference type="Proteomes" id="UP001415857"/>
    </source>
</evidence>
<feature type="region of interest" description="Disordered" evidence="2">
    <location>
        <begin position="36"/>
        <end position="59"/>
    </location>
</feature>
<dbReference type="CDD" id="cd02851">
    <property type="entry name" value="E_set_GO_C"/>
    <property type="match status" value="1"/>
</dbReference>
<dbReference type="Proteomes" id="UP001415857">
    <property type="component" value="Unassembled WGS sequence"/>
</dbReference>
<gene>
    <name evidence="6" type="ORF">L1049_027523</name>
</gene>
<evidence type="ECO:0000256" key="2">
    <source>
        <dbReference type="SAM" id="MobiDB-lite"/>
    </source>
</evidence>
<comment type="caution">
    <text evidence="6">The sequence shown here is derived from an EMBL/GenBank/DDBJ whole genome shotgun (WGS) entry which is preliminary data.</text>
</comment>
<keyword evidence="1 3" id="KW-0732">Signal</keyword>
<dbReference type="InterPro" id="IPR009880">
    <property type="entry name" value="Glyoxal_oxidase_N"/>
</dbReference>
<evidence type="ECO:0000259" key="5">
    <source>
        <dbReference type="Pfam" id="PF09118"/>
    </source>
</evidence>
<dbReference type="Gene3D" id="2.60.40.10">
    <property type="entry name" value="Immunoglobulins"/>
    <property type="match status" value="1"/>
</dbReference>
<evidence type="ECO:0000259" key="4">
    <source>
        <dbReference type="Pfam" id="PF07250"/>
    </source>
</evidence>
<dbReference type="Gene3D" id="2.130.10.80">
    <property type="entry name" value="Galactose oxidase/kelch, beta-propeller"/>
    <property type="match status" value="1"/>
</dbReference>
<protein>
    <recommendedName>
        <fullName evidence="8">Aldehyde oxidase GLOX-like</fullName>
    </recommendedName>
</protein>
<feature type="chain" id="PRO_5042890422" description="Aldehyde oxidase GLOX-like" evidence="3">
    <location>
        <begin position="31"/>
        <end position="594"/>
    </location>
</feature>
<evidence type="ECO:0008006" key="8">
    <source>
        <dbReference type="Google" id="ProtNLM"/>
    </source>
</evidence>
<dbReference type="SUPFAM" id="SSF81296">
    <property type="entry name" value="E set domains"/>
    <property type="match status" value="1"/>
</dbReference>
<dbReference type="Pfam" id="PF09118">
    <property type="entry name" value="GO-like_E_set"/>
    <property type="match status" value="1"/>
</dbReference>
<feature type="signal peptide" evidence="3">
    <location>
        <begin position="1"/>
        <end position="30"/>
    </location>
</feature>
<dbReference type="SUPFAM" id="SSF50965">
    <property type="entry name" value="Galactose oxidase, central domain"/>
    <property type="match status" value="1"/>
</dbReference>
<dbReference type="InterPro" id="IPR015202">
    <property type="entry name" value="GO-like_E_set"/>
</dbReference>
<organism evidence="6 7">
    <name type="scientific">Liquidambar formosana</name>
    <name type="common">Formosan gum</name>
    <dbReference type="NCBI Taxonomy" id="63359"/>
    <lineage>
        <taxon>Eukaryota</taxon>
        <taxon>Viridiplantae</taxon>
        <taxon>Streptophyta</taxon>
        <taxon>Embryophyta</taxon>
        <taxon>Tracheophyta</taxon>
        <taxon>Spermatophyta</taxon>
        <taxon>Magnoliopsida</taxon>
        <taxon>eudicotyledons</taxon>
        <taxon>Gunneridae</taxon>
        <taxon>Pentapetalae</taxon>
        <taxon>Saxifragales</taxon>
        <taxon>Altingiaceae</taxon>
        <taxon>Liquidambar</taxon>
    </lineage>
</organism>
<keyword evidence="7" id="KW-1185">Reference proteome</keyword>
<evidence type="ECO:0000256" key="1">
    <source>
        <dbReference type="ARBA" id="ARBA00022729"/>
    </source>
</evidence>
<proteinExistence type="predicted"/>
<dbReference type="InterPro" id="IPR014756">
    <property type="entry name" value="Ig_E-set"/>
</dbReference>
<dbReference type="PANTHER" id="PTHR32208">
    <property type="entry name" value="SECRETED PROTEIN-RELATED"/>
    <property type="match status" value="1"/>
</dbReference>
<feature type="domain" description="Galactose oxidase-like Early set" evidence="5">
    <location>
        <begin position="496"/>
        <end position="590"/>
    </location>
</feature>
<evidence type="ECO:0000313" key="6">
    <source>
        <dbReference type="EMBL" id="KAK9277966.1"/>
    </source>
</evidence>